<accession>A0ABT0L520</accession>
<dbReference type="RefSeq" id="WP_248986388.1">
    <property type="nucleotide sequence ID" value="NZ_JAKILK010000016.1"/>
</dbReference>
<keyword evidence="2" id="KW-1185">Reference proteome</keyword>
<proteinExistence type="predicted"/>
<evidence type="ECO:0000313" key="1">
    <source>
        <dbReference type="EMBL" id="MCL1118826.1"/>
    </source>
</evidence>
<comment type="caution">
    <text evidence="1">The sequence shown here is derived from an EMBL/GenBank/DDBJ whole genome shotgun (WGS) entry which is preliminary data.</text>
</comment>
<evidence type="ECO:0008006" key="3">
    <source>
        <dbReference type="Google" id="ProtNLM"/>
    </source>
</evidence>
<reference evidence="1 2" key="1">
    <citation type="submission" date="2022-01" db="EMBL/GenBank/DDBJ databases">
        <title>Whole genome-based taxonomy of the Shewanellaceae.</title>
        <authorList>
            <person name="Martin-Rodriguez A.J."/>
        </authorList>
    </citation>
    <scope>NUCLEOTIDE SEQUENCE [LARGE SCALE GENOMIC DNA]</scope>
    <source>
        <strain evidence="1 2">JCM 17801</strain>
    </source>
</reference>
<feature type="non-terminal residue" evidence="1">
    <location>
        <position position="1"/>
    </location>
</feature>
<protein>
    <recommendedName>
        <fullName evidence="3">IS5/IS1182 family transposase</fullName>
    </recommendedName>
</protein>
<name>A0ABT0L520_9GAMM</name>
<gene>
    <name evidence="1" type="ORF">L2689_16505</name>
</gene>
<evidence type="ECO:0000313" key="2">
    <source>
        <dbReference type="Proteomes" id="UP001203212"/>
    </source>
</evidence>
<dbReference type="EMBL" id="JAKILK010000016">
    <property type="protein sequence ID" value="MCL1118826.1"/>
    <property type="molecule type" value="Genomic_DNA"/>
</dbReference>
<dbReference type="Proteomes" id="UP001203212">
    <property type="component" value="Unassembled WGS sequence"/>
</dbReference>
<sequence length="61" mass="7199">CLHKKDGCDLKFDVKRWSFMGSAKSMKLTIDAIVSCYMAVYRIKMMRLFVMIQALQYQLDK</sequence>
<organism evidence="1 2">
    <name type="scientific">Shewanella aestuarii</name>
    <dbReference type="NCBI Taxonomy" id="1028752"/>
    <lineage>
        <taxon>Bacteria</taxon>
        <taxon>Pseudomonadati</taxon>
        <taxon>Pseudomonadota</taxon>
        <taxon>Gammaproteobacteria</taxon>
        <taxon>Alteromonadales</taxon>
        <taxon>Shewanellaceae</taxon>
        <taxon>Shewanella</taxon>
    </lineage>
</organism>